<dbReference type="EMBL" id="MPUH01000325">
    <property type="protein sequence ID" value="OMJ82833.1"/>
    <property type="molecule type" value="Genomic_DNA"/>
</dbReference>
<feature type="transmembrane region" description="Helical" evidence="1">
    <location>
        <begin position="319"/>
        <end position="338"/>
    </location>
</feature>
<feature type="transmembrane region" description="Helical" evidence="1">
    <location>
        <begin position="115"/>
        <end position="136"/>
    </location>
</feature>
<name>A0A1R2C1B2_9CILI</name>
<keyword evidence="1" id="KW-0812">Transmembrane</keyword>
<dbReference type="Proteomes" id="UP000187209">
    <property type="component" value="Unassembled WGS sequence"/>
</dbReference>
<feature type="transmembrane region" description="Helical" evidence="1">
    <location>
        <begin position="257"/>
        <end position="280"/>
    </location>
</feature>
<dbReference type="AlphaFoldDB" id="A0A1R2C1B2"/>
<feature type="transmembrane region" description="Helical" evidence="1">
    <location>
        <begin position="229"/>
        <end position="251"/>
    </location>
</feature>
<feature type="transmembrane region" description="Helical" evidence="1">
    <location>
        <begin position="189"/>
        <end position="208"/>
    </location>
</feature>
<feature type="transmembrane region" description="Helical" evidence="1">
    <location>
        <begin position="292"/>
        <end position="313"/>
    </location>
</feature>
<reference evidence="2 3" key="1">
    <citation type="submission" date="2016-11" db="EMBL/GenBank/DDBJ databases">
        <title>The macronuclear genome of Stentor coeruleus: a giant cell with tiny introns.</title>
        <authorList>
            <person name="Slabodnick M."/>
            <person name="Ruby J.G."/>
            <person name="Reiff S.B."/>
            <person name="Swart E.C."/>
            <person name="Gosai S."/>
            <person name="Prabakaran S."/>
            <person name="Witkowska E."/>
            <person name="Larue G.E."/>
            <person name="Fisher S."/>
            <person name="Freeman R.M."/>
            <person name="Gunawardena J."/>
            <person name="Chu W."/>
            <person name="Stover N.A."/>
            <person name="Gregory B.D."/>
            <person name="Nowacki M."/>
            <person name="Derisi J."/>
            <person name="Roy S.W."/>
            <person name="Marshall W.F."/>
            <person name="Sood P."/>
        </authorList>
    </citation>
    <scope>NUCLEOTIDE SEQUENCE [LARGE SCALE GENOMIC DNA]</scope>
    <source>
        <strain evidence="2">WM001</strain>
    </source>
</reference>
<keyword evidence="1" id="KW-1133">Transmembrane helix</keyword>
<evidence type="ECO:0000313" key="2">
    <source>
        <dbReference type="EMBL" id="OMJ82833.1"/>
    </source>
</evidence>
<sequence>MILFLFILNQANASGLSYDTAKTTGLTFISTGIFLVICTAAMVISRPSRKGILSSLIHMIIFMQFTRYTSLIDFDISIFYYKFFYDFSQIQDPYELFEKNPQSPWMLLRFESTNFIYNSYAHLFLISFTLVVWYCIKLFIPRYRGPNFNRFLVFVVYCSAMDLSISAFIQVKNITFTSAIGACGSTLAIFYLACISIIIILQVFYIYKTRYDSWIIAVIIEEYTPSKNFYYYLYFPLMIIIKILYVCLIVFTLDKPYTVPIVISISNLILCNTYSVSYLVSIRPFINSYDMIIVLIELMLEIIFLFFPVMYSMDSIPDLILDCLCIGISGLGLIILQLKAYYNSRDPRVLTKIHDTKKNTGKIDISKDISISSSVEFHKPEAEEKVFSNGFMHTFKENPNENLSNIGKKISYNTSENKKPEFFIMSEDDIEGEELGATAKFKNGSKVPSRDSSRNGQFTENVKVDKNVFNRYKNTLDVPGRFISGLGSGEIHDEVNRSNYLSKSPSIASSRGSASNFAMSNKSIEMSSQKPRVDLNKFTVKTRLDFS</sequence>
<proteinExistence type="predicted"/>
<organism evidence="2 3">
    <name type="scientific">Stentor coeruleus</name>
    <dbReference type="NCBI Taxonomy" id="5963"/>
    <lineage>
        <taxon>Eukaryota</taxon>
        <taxon>Sar</taxon>
        <taxon>Alveolata</taxon>
        <taxon>Ciliophora</taxon>
        <taxon>Postciliodesmatophora</taxon>
        <taxon>Heterotrichea</taxon>
        <taxon>Heterotrichida</taxon>
        <taxon>Stentoridae</taxon>
        <taxon>Stentor</taxon>
    </lineage>
</organism>
<feature type="transmembrane region" description="Helical" evidence="1">
    <location>
        <begin position="148"/>
        <end position="169"/>
    </location>
</feature>
<protein>
    <submittedName>
        <fullName evidence="2">Uncharacterized protein</fullName>
    </submittedName>
</protein>
<evidence type="ECO:0000256" key="1">
    <source>
        <dbReference type="SAM" id="Phobius"/>
    </source>
</evidence>
<evidence type="ECO:0000313" key="3">
    <source>
        <dbReference type="Proteomes" id="UP000187209"/>
    </source>
</evidence>
<keyword evidence="1" id="KW-0472">Membrane</keyword>
<feature type="transmembrane region" description="Helical" evidence="1">
    <location>
        <begin position="23"/>
        <end position="44"/>
    </location>
</feature>
<accession>A0A1R2C1B2</accession>
<comment type="caution">
    <text evidence="2">The sequence shown here is derived from an EMBL/GenBank/DDBJ whole genome shotgun (WGS) entry which is preliminary data.</text>
</comment>
<feature type="transmembrane region" description="Helical" evidence="1">
    <location>
        <begin position="56"/>
        <end position="81"/>
    </location>
</feature>
<keyword evidence="3" id="KW-1185">Reference proteome</keyword>
<gene>
    <name evidence="2" type="ORF">SteCoe_16366</name>
</gene>